<dbReference type="SUPFAM" id="SSF51445">
    <property type="entry name" value="(Trans)glycosidases"/>
    <property type="match status" value="1"/>
</dbReference>
<dbReference type="Pfam" id="PF02836">
    <property type="entry name" value="Glyco_hydro_2_C"/>
    <property type="match status" value="1"/>
</dbReference>
<dbReference type="InterPro" id="IPR036156">
    <property type="entry name" value="Beta-gal/glucu_dom_sf"/>
</dbReference>
<evidence type="ECO:0000256" key="3">
    <source>
        <dbReference type="ARBA" id="ARBA00023295"/>
    </source>
</evidence>
<feature type="domain" description="Glycoside hydrolase family 2 catalytic" evidence="6">
    <location>
        <begin position="347"/>
        <end position="680"/>
    </location>
</feature>
<dbReference type="Proteomes" id="UP000809273">
    <property type="component" value="Unassembled WGS sequence"/>
</dbReference>
<dbReference type="Pfam" id="PF02837">
    <property type="entry name" value="Glyco_hydro_2_N"/>
    <property type="match status" value="1"/>
</dbReference>
<keyword evidence="3" id="KW-0326">Glycosidase</keyword>
<name>A0A9D8KED1_9DELT</name>
<dbReference type="PANTHER" id="PTHR42732">
    <property type="entry name" value="BETA-GALACTOSIDASE"/>
    <property type="match status" value="1"/>
</dbReference>
<dbReference type="Gene3D" id="2.60.40.10">
    <property type="entry name" value="Immunoglobulins"/>
    <property type="match status" value="1"/>
</dbReference>
<dbReference type="InterPro" id="IPR006101">
    <property type="entry name" value="Glyco_hydro_2"/>
</dbReference>
<sequence length="684" mass="79082">MKRIGRFLLAILALFLIVFGFFFYLFKIYPCFELETPLIRADADYEIVTVDDAYVLIENGLPYPTDFEARSYPRQDLSGIWKMRLDDKDVGEKEGWHETADGGDGWADVKVPSTYNYYNGPYTGHQGIAWFFCKFRPDRDIADSGFIRLCFEGVLLRSKVWINGELVGFHEGGYSPFFYDVTKYLKEGEENVIIVRTDNRLTFKSIPTKSWKDHSPGWGVYGGIYRDAYLEGMPKNYIFKAVADPKIEEIDGKEAGVVDVQLFIHNLDLKRHYIISGKMRGKDGSEYSTSEYLYRSKDKIEKKTLSINVKNPRLWSPDSPYLYDLTLSMKTDGKTETVNTKIGFRTVEIKEDGLYLNGEKIFLRGISKHEDDPELGATLNPEIIDRDLTLIEDMNANFIRFAHYPHNAKELRAARNRGILISEEIPYYKVGIGWTEWFQEKKGIIEFPVATFGMKQLKDRELMSLAQRQLIEMVERDRNNPAVIIWFVANETYTLFDDGGEFYGWMRDVVRLFDQTRPVTMAEQTYDIPTFDDRRTTADYLDIVSINSYFGWYYGTYDGVGPHLDNFHKNHPEKPIFLTEFGASAGPGRHDSDGVFVADRVSPGKTYSEDYQEKVIRGYIEIALTKDYVTGVCPWNFADFWCPWFPNNPVPNYNCKGVMSRDRVPKMSYGSLKEIYGEIKERGN</sequence>
<feature type="domain" description="Glycoside hydrolase family 2 immunoglobulin-like beta-sandwich" evidence="5">
    <location>
        <begin position="254"/>
        <end position="345"/>
    </location>
</feature>
<dbReference type="GO" id="GO:0004553">
    <property type="term" value="F:hydrolase activity, hydrolyzing O-glycosyl compounds"/>
    <property type="evidence" value="ECO:0007669"/>
    <property type="project" value="InterPro"/>
</dbReference>
<evidence type="ECO:0000256" key="4">
    <source>
        <dbReference type="SAM" id="Phobius"/>
    </source>
</evidence>
<evidence type="ECO:0008006" key="10">
    <source>
        <dbReference type="Google" id="ProtNLM"/>
    </source>
</evidence>
<dbReference type="InterPro" id="IPR006104">
    <property type="entry name" value="Glyco_hydro_2_N"/>
</dbReference>
<dbReference type="InterPro" id="IPR006102">
    <property type="entry name" value="Ig-like_GH2"/>
</dbReference>
<dbReference type="InterPro" id="IPR051913">
    <property type="entry name" value="GH2_Domain-Containing"/>
</dbReference>
<dbReference type="InterPro" id="IPR017853">
    <property type="entry name" value="GH"/>
</dbReference>
<dbReference type="PANTHER" id="PTHR42732:SF1">
    <property type="entry name" value="BETA-MANNOSIDASE"/>
    <property type="match status" value="1"/>
</dbReference>
<dbReference type="AlphaFoldDB" id="A0A9D8KED1"/>
<evidence type="ECO:0000259" key="5">
    <source>
        <dbReference type="Pfam" id="PF00703"/>
    </source>
</evidence>
<dbReference type="SUPFAM" id="SSF49303">
    <property type="entry name" value="beta-Galactosidase/glucuronidase domain"/>
    <property type="match status" value="1"/>
</dbReference>
<comment type="similarity">
    <text evidence="1">Belongs to the glycosyl hydrolase 2 family.</text>
</comment>
<dbReference type="InterPro" id="IPR006103">
    <property type="entry name" value="Glyco_hydro_2_cat"/>
</dbReference>
<dbReference type="Pfam" id="PF00703">
    <property type="entry name" value="Glyco_hydro_2"/>
    <property type="match status" value="1"/>
</dbReference>
<evidence type="ECO:0000313" key="8">
    <source>
        <dbReference type="EMBL" id="MBN1572111.1"/>
    </source>
</evidence>
<comment type="caution">
    <text evidence="8">The sequence shown here is derived from an EMBL/GenBank/DDBJ whole genome shotgun (WGS) entry which is preliminary data.</text>
</comment>
<dbReference type="PRINTS" id="PR00132">
    <property type="entry name" value="GLHYDRLASE2"/>
</dbReference>
<evidence type="ECO:0000256" key="2">
    <source>
        <dbReference type="ARBA" id="ARBA00022801"/>
    </source>
</evidence>
<dbReference type="Gene3D" id="3.20.20.80">
    <property type="entry name" value="Glycosidases"/>
    <property type="match status" value="1"/>
</dbReference>
<protein>
    <recommendedName>
        <fullName evidence="10">Beta-glucuronidase</fullName>
    </recommendedName>
</protein>
<keyword evidence="4" id="KW-0812">Transmembrane</keyword>
<dbReference type="InterPro" id="IPR013783">
    <property type="entry name" value="Ig-like_fold"/>
</dbReference>
<proteinExistence type="inferred from homology"/>
<feature type="domain" description="Glycosyl hydrolases family 2 sugar binding" evidence="7">
    <location>
        <begin position="77"/>
        <end position="231"/>
    </location>
</feature>
<dbReference type="Gene3D" id="2.60.120.260">
    <property type="entry name" value="Galactose-binding domain-like"/>
    <property type="match status" value="1"/>
</dbReference>
<reference evidence="8" key="1">
    <citation type="journal article" date="2021" name="Environ. Microbiol.">
        <title>Genomic characterization of three novel Desulfobacterota classes expand the metabolic and phylogenetic diversity of the phylum.</title>
        <authorList>
            <person name="Murphy C.L."/>
            <person name="Biggerstaff J."/>
            <person name="Eichhorn A."/>
            <person name="Ewing E."/>
            <person name="Shahan R."/>
            <person name="Soriano D."/>
            <person name="Stewart S."/>
            <person name="VanMol K."/>
            <person name="Walker R."/>
            <person name="Walters P."/>
            <person name="Elshahed M.S."/>
            <person name="Youssef N.H."/>
        </authorList>
    </citation>
    <scope>NUCLEOTIDE SEQUENCE</scope>
    <source>
        <strain evidence="8">Zod_Metabat.24</strain>
    </source>
</reference>
<organism evidence="8 9">
    <name type="scientific">Candidatus Zymogenus saltonus</name>
    <dbReference type="NCBI Taxonomy" id="2844893"/>
    <lineage>
        <taxon>Bacteria</taxon>
        <taxon>Deltaproteobacteria</taxon>
        <taxon>Candidatus Zymogenia</taxon>
        <taxon>Candidatus Zymogeniales</taxon>
        <taxon>Candidatus Zymogenaceae</taxon>
        <taxon>Candidatus Zymogenus</taxon>
    </lineage>
</organism>
<keyword evidence="2" id="KW-0378">Hydrolase</keyword>
<evidence type="ECO:0000313" key="9">
    <source>
        <dbReference type="Proteomes" id="UP000809273"/>
    </source>
</evidence>
<evidence type="ECO:0000259" key="7">
    <source>
        <dbReference type="Pfam" id="PF02837"/>
    </source>
</evidence>
<keyword evidence="4" id="KW-0472">Membrane</keyword>
<gene>
    <name evidence="8" type="ORF">JW984_02825</name>
</gene>
<evidence type="ECO:0000256" key="1">
    <source>
        <dbReference type="ARBA" id="ARBA00007401"/>
    </source>
</evidence>
<feature type="transmembrane region" description="Helical" evidence="4">
    <location>
        <begin position="7"/>
        <end position="26"/>
    </location>
</feature>
<evidence type="ECO:0000259" key="6">
    <source>
        <dbReference type="Pfam" id="PF02836"/>
    </source>
</evidence>
<dbReference type="EMBL" id="JAFGIX010000012">
    <property type="protein sequence ID" value="MBN1572111.1"/>
    <property type="molecule type" value="Genomic_DNA"/>
</dbReference>
<keyword evidence="4" id="KW-1133">Transmembrane helix</keyword>
<dbReference type="GO" id="GO:0005975">
    <property type="term" value="P:carbohydrate metabolic process"/>
    <property type="evidence" value="ECO:0007669"/>
    <property type="project" value="InterPro"/>
</dbReference>
<reference evidence="8" key="2">
    <citation type="submission" date="2021-01" db="EMBL/GenBank/DDBJ databases">
        <authorList>
            <person name="Hahn C.R."/>
            <person name="Youssef N.H."/>
            <person name="Elshahed M."/>
        </authorList>
    </citation>
    <scope>NUCLEOTIDE SEQUENCE</scope>
    <source>
        <strain evidence="8">Zod_Metabat.24</strain>
    </source>
</reference>
<dbReference type="SUPFAM" id="SSF49785">
    <property type="entry name" value="Galactose-binding domain-like"/>
    <property type="match status" value="1"/>
</dbReference>
<dbReference type="InterPro" id="IPR008979">
    <property type="entry name" value="Galactose-bd-like_sf"/>
</dbReference>
<accession>A0A9D8KED1</accession>